<evidence type="ECO:0000313" key="2">
    <source>
        <dbReference type="Proteomes" id="UP000054166"/>
    </source>
</evidence>
<protein>
    <submittedName>
        <fullName evidence="1">Uncharacterized protein</fullName>
    </submittedName>
</protein>
<accession>A0A0C3F1W0</accession>
<keyword evidence="2" id="KW-1185">Reference proteome</keyword>
<dbReference type="OrthoDB" id="3064818at2759"/>
<evidence type="ECO:0000313" key="1">
    <source>
        <dbReference type="EMBL" id="KIM78765.1"/>
    </source>
</evidence>
<gene>
    <name evidence="1" type="ORF">PILCRDRAFT_90510</name>
</gene>
<dbReference type="EMBL" id="KN833014">
    <property type="protein sequence ID" value="KIM78765.1"/>
    <property type="molecule type" value="Genomic_DNA"/>
</dbReference>
<dbReference type="HOGENOM" id="CLU_021983_0_0_1"/>
<dbReference type="InParanoid" id="A0A0C3F1W0"/>
<sequence>MTGVTADLEAMHLLSEKAQNLVEECVKGNISTPDFLNMLKEGSLRPSEAKDYIDQLNQQCLQVHRDGERDPGWGEDDPIIQASTPEGLEGNGLTDYRAHWTAALDVVHQQEEEAHRKVLDSAEWSMLAAKIASIRLLPSFSPLDLYQLFDIPSLSLHTPLKLSTGLLAAAPHLAKSPGSASDPHLDKTWTLCCAFALEVTQIIDKMQTRSHVTPLVCSIWRLVVLNQYVDFEKLFTSMDPGYNHNDELKEFYSEADWLCIFSAWESGVCELYPHHSDVTAYHHFTNDLFQANPADPDIFIHFNQHVHLCYKKNPFQLNDCTLTQVSLYASLVKTASKCGDHSI</sequence>
<reference evidence="2" key="2">
    <citation type="submission" date="2015-01" db="EMBL/GenBank/DDBJ databases">
        <title>Evolutionary Origins and Diversification of the Mycorrhizal Mutualists.</title>
        <authorList>
            <consortium name="DOE Joint Genome Institute"/>
            <consortium name="Mycorrhizal Genomics Consortium"/>
            <person name="Kohler A."/>
            <person name="Kuo A."/>
            <person name="Nagy L.G."/>
            <person name="Floudas D."/>
            <person name="Copeland A."/>
            <person name="Barry K.W."/>
            <person name="Cichocki N."/>
            <person name="Veneault-Fourrey C."/>
            <person name="LaButti K."/>
            <person name="Lindquist E.A."/>
            <person name="Lipzen A."/>
            <person name="Lundell T."/>
            <person name="Morin E."/>
            <person name="Murat C."/>
            <person name="Riley R."/>
            <person name="Ohm R."/>
            <person name="Sun H."/>
            <person name="Tunlid A."/>
            <person name="Henrissat B."/>
            <person name="Grigoriev I.V."/>
            <person name="Hibbett D.S."/>
            <person name="Martin F."/>
        </authorList>
    </citation>
    <scope>NUCLEOTIDE SEQUENCE [LARGE SCALE GENOMIC DNA]</scope>
    <source>
        <strain evidence="2">F 1598</strain>
    </source>
</reference>
<dbReference type="AlphaFoldDB" id="A0A0C3F1W0"/>
<name>A0A0C3F1W0_PILCF</name>
<reference evidence="1 2" key="1">
    <citation type="submission" date="2014-04" db="EMBL/GenBank/DDBJ databases">
        <authorList>
            <consortium name="DOE Joint Genome Institute"/>
            <person name="Kuo A."/>
            <person name="Tarkka M."/>
            <person name="Buscot F."/>
            <person name="Kohler A."/>
            <person name="Nagy L.G."/>
            <person name="Floudas D."/>
            <person name="Copeland A."/>
            <person name="Barry K.W."/>
            <person name="Cichocki N."/>
            <person name="Veneault-Fourrey C."/>
            <person name="LaButti K."/>
            <person name="Lindquist E.A."/>
            <person name="Lipzen A."/>
            <person name="Lundell T."/>
            <person name="Morin E."/>
            <person name="Murat C."/>
            <person name="Sun H."/>
            <person name="Tunlid A."/>
            <person name="Henrissat B."/>
            <person name="Grigoriev I.V."/>
            <person name="Hibbett D.S."/>
            <person name="Martin F."/>
            <person name="Nordberg H.P."/>
            <person name="Cantor M.N."/>
            <person name="Hua S.X."/>
        </authorList>
    </citation>
    <scope>NUCLEOTIDE SEQUENCE [LARGE SCALE GENOMIC DNA]</scope>
    <source>
        <strain evidence="1 2">F 1598</strain>
    </source>
</reference>
<organism evidence="1 2">
    <name type="scientific">Piloderma croceum (strain F 1598)</name>
    <dbReference type="NCBI Taxonomy" id="765440"/>
    <lineage>
        <taxon>Eukaryota</taxon>
        <taxon>Fungi</taxon>
        <taxon>Dikarya</taxon>
        <taxon>Basidiomycota</taxon>
        <taxon>Agaricomycotina</taxon>
        <taxon>Agaricomycetes</taxon>
        <taxon>Agaricomycetidae</taxon>
        <taxon>Atheliales</taxon>
        <taxon>Atheliaceae</taxon>
        <taxon>Piloderma</taxon>
    </lineage>
</organism>
<proteinExistence type="predicted"/>
<dbReference type="Proteomes" id="UP000054166">
    <property type="component" value="Unassembled WGS sequence"/>
</dbReference>